<dbReference type="Proteomes" id="UP001155220">
    <property type="component" value="Unassembled WGS sequence"/>
</dbReference>
<name>A0A9X2KFM8_9HYPH</name>
<evidence type="ECO:0000256" key="7">
    <source>
        <dbReference type="ARBA" id="ARBA00022779"/>
    </source>
</evidence>
<evidence type="ECO:0000256" key="6">
    <source>
        <dbReference type="ARBA" id="ARBA00022500"/>
    </source>
</evidence>
<dbReference type="InterPro" id="IPR011002">
    <property type="entry name" value="FliG_a-hlx"/>
</dbReference>
<sequence>MSMVAAYHDDGPELPKCGSARAAILLIALGAPGAERVLKHLSPDEIRRLNESAASLEAIESEQIDELVDAFQDAFKKAPGLDGPARQMTELLQSALSEEEFASIFMSGDDGSSGDWSEQSGRSIWDAVANMEGNILAPKLAKEHPQVVALLLSKVPADTASIIVREFQPAFRNDVMRRMLSLKQLSDPVVALFERHVRHAYLGASDSPSKAGTHAILADIVNRLEKSQSDELIDTIRAVQPREAETLLKLLFAFEDLPNLPQKSRLTLFDAVPTEVVILALRGTEGELREASLAALGARARRMVESELAQVVDVQASEIEGARRRIANEALRLSGEGKIQLRAPEETT</sequence>
<dbReference type="PANTHER" id="PTHR30534">
    <property type="entry name" value="FLAGELLAR MOTOR SWITCH PROTEIN FLIG"/>
    <property type="match status" value="1"/>
</dbReference>
<organism evidence="14 15">
    <name type="scientific">Aurantimonas marianensis</name>
    <dbReference type="NCBI Taxonomy" id="2920428"/>
    <lineage>
        <taxon>Bacteria</taxon>
        <taxon>Pseudomonadati</taxon>
        <taxon>Pseudomonadota</taxon>
        <taxon>Alphaproteobacteria</taxon>
        <taxon>Hyphomicrobiales</taxon>
        <taxon>Aurantimonadaceae</taxon>
        <taxon>Aurantimonas</taxon>
    </lineage>
</organism>
<gene>
    <name evidence="14" type="primary">fliG</name>
    <name evidence="14" type="ORF">MJ956_12525</name>
</gene>
<evidence type="ECO:0000313" key="14">
    <source>
        <dbReference type="EMBL" id="MCP3055959.1"/>
    </source>
</evidence>
<keyword evidence="7" id="KW-0283">Flagellar rotation</keyword>
<keyword evidence="14" id="KW-0966">Cell projection</keyword>
<comment type="caution">
    <text evidence="14">The sequence shown here is derived from an EMBL/GenBank/DDBJ whole genome shotgun (WGS) entry which is preliminary data.</text>
</comment>
<dbReference type="GO" id="GO:0003774">
    <property type="term" value="F:cytoskeletal motor activity"/>
    <property type="evidence" value="ECO:0007669"/>
    <property type="project" value="InterPro"/>
</dbReference>
<comment type="function">
    <text evidence="10">FliG is one of three proteins (FliG, FliN, FliM) that forms the rotor-mounted switch complex (C ring), located at the base of the basal body. This complex interacts with the CheY and CheZ chemotaxis proteins, in addition to contacting components of the motor that determine the direction of flagellar rotation.</text>
</comment>
<keyword evidence="8" id="KW-0472">Membrane</keyword>
<evidence type="ECO:0000259" key="13">
    <source>
        <dbReference type="Pfam" id="PF14842"/>
    </source>
</evidence>
<dbReference type="RefSeq" id="WP_253964791.1">
    <property type="nucleotide sequence ID" value="NZ_JALHBS010000074.1"/>
</dbReference>
<evidence type="ECO:0000256" key="9">
    <source>
        <dbReference type="ARBA" id="ARBA00023143"/>
    </source>
</evidence>
<keyword evidence="5" id="KW-1003">Cell membrane</keyword>
<evidence type="ECO:0000256" key="4">
    <source>
        <dbReference type="ARBA" id="ARBA00021870"/>
    </source>
</evidence>
<evidence type="ECO:0000256" key="2">
    <source>
        <dbReference type="ARBA" id="ARBA00004413"/>
    </source>
</evidence>
<dbReference type="GO" id="GO:0005886">
    <property type="term" value="C:plasma membrane"/>
    <property type="evidence" value="ECO:0007669"/>
    <property type="project" value="UniProtKB-SubCell"/>
</dbReference>
<feature type="domain" description="Flagellar motor switch protein FliG N-terminal" evidence="13">
    <location>
        <begin position="18"/>
        <end position="105"/>
    </location>
</feature>
<dbReference type="AlphaFoldDB" id="A0A9X2KFM8"/>
<keyword evidence="14" id="KW-0969">Cilium</keyword>
<dbReference type="EMBL" id="JALHBS010000074">
    <property type="protein sequence ID" value="MCP3055959.1"/>
    <property type="molecule type" value="Genomic_DNA"/>
</dbReference>
<proteinExistence type="inferred from homology"/>
<dbReference type="GO" id="GO:0071973">
    <property type="term" value="P:bacterial-type flagellum-dependent cell motility"/>
    <property type="evidence" value="ECO:0007669"/>
    <property type="project" value="InterPro"/>
</dbReference>
<dbReference type="Pfam" id="PF14842">
    <property type="entry name" value="FliG_N"/>
    <property type="match status" value="1"/>
</dbReference>
<feature type="domain" description="Flagellar motor switch protein FliG C-terminal" evidence="11">
    <location>
        <begin position="235"/>
        <end position="341"/>
    </location>
</feature>
<evidence type="ECO:0000259" key="12">
    <source>
        <dbReference type="Pfam" id="PF14841"/>
    </source>
</evidence>
<evidence type="ECO:0000256" key="10">
    <source>
        <dbReference type="ARBA" id="ARBA00025598"/>
    </source>
</evidence>
<evidence type="ECO:0000259" key="11">
    <source>
        <dbReference type="Pfam" id="PF01706"/>
    </source>
</evidence>
<keyword evidence="6" id="KW-0145">Chemotaxis</keyword>
<reference evidence="14" key="1">
    <citation type="submission" date="2022-03" db="EMBL/GenBank/DDBJ databases">
        <title>Aurantimonas Liuensis sp. Nov., isolated from the hadal seawater of the Mariana Trench.</title>
        <authorList>
            <person name="Liu R."/>
        </authorList>
    </citation>
    <scope>NUCLEOTIDE SEQUENCE</scope>
    <source>
        <strain evidence="14">LRZ36</strain>
    </source>
</reference>
<dbReference type="GO" id="GO:0006935">
    <property type="term" value="P:chemotaxis"/>
    <property type="evidence" value="ECO:0007669"/>
    <property type="project" value="UniProtKB-KW"/>
</dbReference>
<protein>
    <recommendedName>
        <fullName evidence="4">Flagellar motor switch protein FliG</fullName>
    </recommendedName>
</protein>
<evidence type="ECO:0000256" key="1">
    <source>
        <dbReference type="ARBA" id="ARBA00004117"/>
    </source>
</evidence>
<dbReference type="Pfam" id="PF01706">
    <property type="entry name" value="FliG_C"/>
    <property type="match status" value="1"/>
</dbReference>
<accession>A0A9X2KFM8</accession>
<keyword evidence="9" id="KW-0975">Bacterial flagellum</keyword>
<feature type="domain" description="Flagellar motor switch protein FliG middle" evidence="12">
    <location>
        <begin position="135"/>
        <end position="196"/>
    </location>
</feature>
<evidence type="ECO:0000256" key="8">
    <source>
        <dbReference type="ARBA" id="ARBA00023136"/>
    </source>
</evidence>
<keyword evidence="15" id="KW-1185">Reference proteome</keyword>
<dbReference type="Pfam" id="PF14841">
    <property type="entry name" value="FliG_M"/>
    <property type="match status" value="1"/>
</dbReference>
<dbReference type="InterPro" id="IPR032779">
    <property type="entry name" value="FliG_M"/>
</dbReference>
<comment type="subcellular location">
    <subcellularLocation>
        <location evidence="1">Bacterial flagellum basal body</location>
    </subcellularLocation>
    <subcellularLocation>
        <location evidence="2">Cell membrane</location>
        <topology evidence="2">Peripheral membrane protein</topology>
        <orientation evidence="2">Cytoplasmic side</orientation>
    </subcellularLocation>
</comment>
<dbReference type="InterPro" id="IPR000090">
    <property type="entry name" value="Flg_Motor_Flig"/>
</dbReference>
<comment type="similarity">
    <text evidence="3">Belongs to the FliG family.</text>
</comment>
<dbReference type="PANTHER" id="PTHR30534:SF0">
    <property type="entry name" value="FLAGELLAR MOTOR SWITCH PROTEIN FLIG"/>
    <property type="match status" value="1"/>
</dbReference>
<dbReference type="PRINTS" id="PR00954">
    <property type="entry name" value="FLGMOTORFLIG"/>
</dbReference>
<evidence type="ECO:0000313" key="15">
    <source>
        <dbReference type="Proteomes" id="UP001155220"/>
    </source>
</evidence>
<evidence type="ECO:0000256" key="5">
    <source>
        <dbReference type="ARBA" id="ARBA00022475"/>
    </source>
</evidence>
<dbReference type="GO" id="GO:0009425">
    <property type="term" value="C:bacterial-type flagellum basal body"/>
    <property type="evidence" value="ECO:0007669"/>
    <property type="project" value="UniProtKB-SubCell"/>
</dbReference>
<dbReference type="SUPFAM" id="SSF48029">
    <property type="entry name" value="FliG"/>
    <property type="match status" value="2"/>
</dbReference>
<evidence type="ECO:0000256" key="3">
    <source>
        <dbReference type="ARBA" id="ARBA00010299"/>
    </source>
</evidence>
<dbReference type="Gene3D" id="1.10.220.30">
    <property type="match status" value="3"/>
</dbReference>
<dbReference type="InterPro" id="IPR028263">
    <property type="entry name" value="FliG_N"/>
</dbReference>
<keyword evidence="14" id="KW-0282">Flagellum</keyword>
<dbReference type="InterPro" id="IPR023087">
    <property type="entry name" value="Flg_Motor_Flig_C"/>
</dbReference>